<reference evidence="2 3" key="1">
    <citation type="submission" date="2020-08" db="EMBL/GenBank/DDBJ databases">
        <title>Sequencing the genomes of 1000 actinobacteria strains.</title>
        <authorList>
            <person name="Klenk H.-P."/>
        </authorList>
    </citation>
    <scope>NUCLEOTIDE SEQUENCE [LARGE SCALE GENOMIC DNA]</scope>
    <source>
        <strain evidence="2 3">DSM 105498</strain>
    </source>
</reference>
<evidence type="ECO:0000313" key="2">
    <source>
        <dbReference type="EMBL" id="MBB3042700.1"/>
    </source>
</evidence>
<gene>
    <name evidence="2" type="ORF">FHU40_002518</name>
</gene>
<evidence type="ECO:0000256" key="1">
    <source>
        <dbReference type="SAM" id="Phobius"/>
    </source>
</evidence>
<dbReference type="RefSeq" id="WP_183592644.1">
    <property type="nucleotide sequence ID" value="NZ_JACHWR010000002.1"/>
</dbReference>
<keyword evidence="1" id="KW-0812">Transmembrane</keyword>
<accession>A0A7W4VVW4</accession>
<name>A0A7W4VVW4_9ACTN</name>
<keyword evidence="1" id="KW-1133">Transmembrane helix</keyword>
<evidence type="ECO:0000313" key="3">
    <source>
        <dbReference type="Proteomes" id="UP000589626"/>
    </source>
</evidence>
<feature type="transmembrane region" description="Helical" evidence="1">
    <location>
        <begin position="6"/>
        <end position="32"/>
    </location>
</feature>
<sequence length="56" mass="5592">MIDTTLVALGYAFLAVAAVAIVAAVAGLVIAVRELRAAPAPAETPAVPPCEFTRAA</sequence>
<proteinExistence type="predicted"/>
<organism evidence="2 3">
    <name type="scientific">Nocardioides soli</name>
    <dbReference type="NCBI Taxonomy" id="1036020"/>
    <lineage>
        <taxon>Bacteria</taxon>
        <taxon>Bacillati</taxon>
        <taxon>Actinomycetota</taxon>
        <taxon>Actinomycetes</taxon>
        <taxon>Propionibacteriales</taxon>
        <taxon>Nocardioidaceae</taxon>
        <taxon>Nocardioides</taxon>
    </lineage>
</organism>
<dbReference type="AlphaFoldDB" id="A0A7W4VVW4"/>
<comment type="caution">
    <text evidence="2">The sequence shown here is derived from an EMBL/GenBank/DDBJ whole genome shotgun (WGS) entry which is preliminary data.</text>
</comment>
<dbReference type="EMBL" id="JACHWR010000002">
    <property type="protein sequence ID" value="MBB3042700.1"/>
    <property type="molecule type" value="Genomic_DNA"/>
</dbReference>
<protein>
    <submittedName>
        <fullName evidence="2">Uncharacterized protein</fullName>
    </submittedName>
</protein>
<keyword evidence="1" id="KW-0472">Membrane</keyword>
<keyword evidence="3" id="KW-1185">Reference proteome</keyword>
<dbReference type="Proteomes" id="UP000589626">
    <property type="component" value="Unassembled WGS sequence"/>
</dbReference>